<keyword evidence="2" id="KW-1185">Reference proteome</keyword>
<dbReference type="Proteomes" id="UP001165960">
    <property type="component" value="Unassembled WGS sequence"/>
</dbReference>
<dbReference type="EMBL" id="QTSX02000829">
    <property type="protein sequence ID" value="KAJ9084574.1"/>
    <property type="molecule type" value="Genomic_DNA"/>
</dbReference>
<name>A0ACC2UCF3_9FUNG</name>
<proteinExistence type="predicted"/>
<gene>
    <name evidence="1" type="ORF">DSO57_1023123</name>
</gene>
<accession>A0ACC2UCF3</accession>
<protein>
    <submittedName>
        <fullName evidence="1">Uncharacterized protein</fullName>
    </submittedName>
</protein>
<evidence type="ECO:0000313" key="1">
    <source>
        <dbReference type="EMBL" id="KAJ9084574.1"/>
    </source>
</evidence>
<comment type="caution">
    <text evidence="1">The sequence shown here is derived from an EMBL/GenBank/DDBJ whole genome shotgun (WGS) entry which is preliminary data.</text>
</comment>
<reference evidence="1" key="1">
    <citation type="submission" date="2022-04" db="EMBL/GenBank/DDBJ databases">
        <title>Genome of the entomopathogenic fungus Entomophthora muscae.</title>
        <authorList>
            <person name="Elya C."/>
            <person name="Lovett B.R."/>
            <person name="Lee E."/>
            <person name="Macias A.M."/>
            <person name="Hajek A.E."/>
            <person name="De Bivort B.L."/>
            <person name="Kasson M.T."/>
            <person name="De Fine Licht H.H."/>
            <person name="Stajich J.E."/>
        </authorList>
    </citation>
    <scope>NUCLEOTIDE SEQUENCE</scope>
    <source>
        <strain evidence="1">Berkeley</strain>
    </source>
</reference>
<evidence type="ECO:0000313" key="2">
    <source>
        <dbReference type="Proteomes" id="UP001165960"/>
    </source>
</evidence>
<sequence length="302" mass="33155">MPLTQGLNIVPLNLSFDTSFLLDKLSPIQECEASKESENVQTRPESKLQELAVLDTRSLQSLDIQEPDATSELDIQQSFILKDPVEIEPLSLPDSPSLISEPHTLTYGEATEEVKPRLSQFTASQVFEPRTFEATETVEHEIPHETILSKNMGSQSSNSLVEAKPANIFGSQTPESPQEVSTPEDSNVVPCLLSSSDNNLGLYLPYPSSSSEDDAIPIPVSPRGTRSECEAGSIPKEADNDSLSQTPRLKPSPRRSSASLRRMYSSIKGRVKLTIGKMIQNQELVVKGEADLYKAETQSRKA</sequence>
<organism evidence="1 2">
    <name type="scientific">Entomophthora muscae</name>
    <dbReference type="NCBI Taxonomy" id="34485"/>
    <lineage>
        <taxon>Eukaryota</taxon>
        <taxon>Fungi</taxon>
        <taxon>Fungi incertae sedis</taxon>
        <taxon>Zoopagomycota</taxon>
        <taxon>Entomophthoromycotina</taxon>
        <taxon>Entomophthoromycetes</taxon>
        <taxon>Entomophthorales</taxon>
        <taxon>Entomophthoraceae</taxon>
        <taxon>Entomophthora</taxon>
    </lineage>
</organism>